<evidence type="ECO:0000259" key="4">
    <source>
        <dbReference type="Pfam" id="PF19124"/>
    </source>
</evidence>
<evidence type="ECO:0000313" key="5">
    <source>
        <dbReference type="EMBL" id="MBS2547562.1"/>
    </source>
</evidence>
<feature type="transmembrane region" description="Helical" evidence="2">
    <location>
        <begin position="53"/>
        <end position="71"/>
    </location>
</feature>
<gene>
    <name evidence="5" type="ORF">KGQ19_11835</name>
</gene>
<dbReference type="Pfam" id="PF07853">
    <property type="entry name" value="DUF1648"/>
    <property type="match status" value="1"/>
</dbReference>
<dbReference type="PANTHER" id="PTHR37810:SF9">
    <property type="entry name" value="MEMBRANE PROTEIN"/>
    <property type="match status" value="1"/>
</dbReference>
<name>A0ABS5KNF6_9ACTN</name>
<feature type="transmembrane region" description="Helical" evidence="2">
    <location>
        <begin position="256"/>
        <end position="279"/>
    </location>
</feature>
<keyword evidence="2" id="KW-0472">Membrane</keyword>
<keyword evidence="2" id="KW-0812">Transmembrane</keyword>
<evidence type="ECO:0000313" key="6">
    <source>
        <dbReference type="Proteomes" id="UP000730482"/>
    </source>
</evidence>
<sequence>MHTSALPAVLPALLIGSLSLLTPVLTPPSVQFGVRVPAERAGDPVVTAARRTYRIGVGAVTVVAVLAGWFAASSQAAIPTALLVEFGGSLAAYLVARSHVADAKRDGRWFQGRTQVTVTDTALRTRPEPFPWLWALPAAVITVGTAIVGAVRYPRMPNRLVSHYDGGGHPTSYTDKNFGSAFALVLAQIGITALIVAVSWATARGKAQLDAQDPHATRRHRRFVTAMARCLLVLAAAVDLSMLFGALAMWKLTGSTGVFVVLLLAPIVLATAGLIVVSVRFGQGGSRLRFAEDTPGDGGSGDGGSGSTASQAGGTVNRDDDRFWKLGIFYANREDPSVFVQKRFGVGWTINFARPAAAGVFVGILAIGLLFGTLLGSH</sequence>
<comment type="caution">
    <text evidence="5">The sequence shown here is derived from an EMBL/GenBank/DDBJ whole genome shotgun (WGS) entry which is preliminary data.</text>
</comment>
<evidence type="ECO:0000259" key="3">
    <source>
        <dbReference type="Pfam" id="PF07853"/>
    </source>
</evidence>
<keyword evidence="2" id="KW-1133">Transmembrane helix</keyword>
<feature type="domain" description="DUF1648" evidence="3">
    <location>
        <begin position="140"/>
        <end position="187"/>
    </location>
</feature>
<evidence type="ECO:0000256" key="1">
    <source>
        <dbReference type="SAM" id="MobiDB-lite"/>
    </source>
</evidence>
<feature type="transmembrane region" description="Helical" evidence="2">
    <location>
        <begin position="77"/>
        <end position="96"/>
    </location>
</feature>
<feature type="transmembrane region" description="Helical" evidence="2">
    <location>
        <begin position="132"/>
        <end position="153"/>
    </location>
</feature>
<evidence type="ECO:0000256" key="2">
    <source>
        <dbReference type="SAM" id="Phobius"/>
    </source>
</evidence>
<proteinExistence type="predicted"/>
<reference evidence="5 6" key="1">
    <citation type="submission" date="2020-02" db="EMBL/GenBank/DDBJ databases">
        <title>Acidophilic actinobacteria isolated from forest soil.</title>
        <authorList>
            <person name="Golinska P."/>
        </authorList>
    </citation>
    <scope>NUCLEOTIDE SEQUENCE [LARGE SCALE GENOMIC DNA]</scope>
    <source>
        <strain evidence="5 6">NL8</strain>
    </source>
</reference>
<feature type="transmembrane region" description="Helical" evidence="2">
    <location>
        <begin position="181"/>
        <end position="202"/>
    </location>
</feature>
<feature type="compositionally biased region" description="Gly residues" evidence="1">
    <location>
        <begin position="296"/>
        <end position="306"/>
    </location>
</feature>
<organism evidence="5 6">
    <name type="scientific">Catenulispora pinistramenti</name>
    <dbReference type="NCBI Taxonomy" id="2705254"/>
    <lineage>
        <taxon>Bacteria</taxon>
        <taxon>Bacillati</taxon>
        <taxon>Actinomycetota</taxon>
        <taxon>Actinomycetes</taxon>
        <taxon>Catenulisporales</taxon>
        <taxon>Catenulisporaceae</taxon>
        <taxon>Catenulispora</taxon>
    </lineage>
</organism>
<dbReference type="RefSeq" id="WP_212009145.1">
    <property type="nucleotide sequence ID" value="NZ_JAAFYZ010000030.1"/>
</dbReference>
<dbReference type="Proteomes" id="UP000730482">
    <property type="component" value="Unassembled WGS sequence"/>
</dbReference>
<feature type="transmembrane region" description="Helical" evidence="2">
    <location>
        <begin position="6"/>
        <end position="25"/>
    </location>
</feature>
<keyword evidence="6" id="KW-1185">Reference proteome</keyword>
<accession>A0ABS5KNF6</accession>
<dbReference type="Pfam" id="PF19124">
    <property type="entry name" value="DUF5808"/>
    <property type="match status" value="1"/>
</dbReference>
<feature type="domain" description="DUF5808" evidence="4">
    <location>
        <begin position="333"/>
        <end position="357"/>
    </location>
</feature>
<protein>
    <submittedName>
        <fullName evidence="5">DUF1648 domain-containing protein</fullName>
    </submittedName>
</protein>
<feature type="region of interest" description="Disordered" evidence="1">
    <location>
        <begin position="290"/>
        <end position="316"/>
    </location>
</feature>
<feature type="transmembrane region" description="Helical" evidence="2">
    <location>
        <begin position="352"/>
        <end position="375"/>
    </location>
</feature>
<dbReference type="InterPro" id="IPR043831">
    <property type="entry name" value="DUF5808"/>
</dbReference>
<dbReference type="EMBL" id="JAAFYZ010000030">
    <property type="protein sequence ID" value="MBS2547562.1"/>
    <property type="molecule type" value="Genomic_DNA"/>
</dbReference>
<dbReference type="InterPro" id="IPR012867">
    <property type="entry name" value="DUF1648"/>
</dbReference>
<feature type="transmembrane region" description="Helical" evidence="2">
    <location>
        <begin position="223"/>
        <end position="250"/>
    </location>
</feature>
<dbReference type="PANTHER" id="PTHR37810">
    <property type="entry name" value="IMMUNITY PROTEIN SDPI"/>
    <property type="match status" value="1"/>
</dbReference>